<keyword evidence="5 9" id="KW-0560">Oxidoreductase</keyword>
<keyword evidence="6 8" id="KW-0408">Iron</keyword>
<evidence type="ECO:0008006" key="12">
    <source>
        <dbReference type="Google" id="ProtNLM"/>
    </source>
</evidence>
<dbReference type="InterPro" id="IPR001128">
    <property type="entry name" value="Cyt_P450"/>
</dbReference>
<evidence type="ECO:0000313" key="10">
    <source>
        <dbReference type="EMBL" id="KAF5374229.1"/>
    </source>
</evidence>
<protein>
    <recommendedName>
        <fullName evidence="12">Cytochrome P450</fullName>
    </recommendedName>
</protein>
<dbReference type="PANTHER" id="PTHR24287">
    <property type="entry name" value="P450, PUTATIVE (EUROFUNG)-RELATED"/>
    <property type="match status" value="1"/>
</dbReference>
<dbReference type="PROSITE" id="PS00086">
    <property type="entry name" value="CYTOCHROME_P450"/>
    <property type="match status" value="1"/>
</dbReference>
<dbReference type="InterPro" id="IPR002401">
    <property type="entry name" value="Cyt_P450_E_grp-I"/>
</dbReference>
<dbReference type="GO" id="GO:0016705">
    <property type="term" value="F:oxidoreductase activity, acting on paired donors, with incorporation or reduction of molecular oxygen"/>
    <property type="evidence" value="ECO:0007669"/>
    <property type="project" value="InterPro"/>
</dbReference>
<dbReference type="PANTHER" id="PTHR24287:SF1">
    <property type="entry name" value="P450, PUTATIVE (EUROFUNG)-RELATED"/>
    <property type="match status" value="1"/>
</dbReference>
<evidence type="ECO:0000256" key="4">
    <source>
        <dbReference type="ARBA" id="ARBA00022723"/>
    </source>
</evidence>
<evidence type="ECO:0000256" key="1">
    <source>
        <dbReference type="ARBA" id="ARBA00001971"/>
    </source>
</evidence>
<organism evidence="10 11">
    <name type="scientific">Tetrapyrgos nigripes</name>
    <dbReference type="NCBI Taxonomy" id="182062"/>
    <lineage>
        <taxon>Eukaryota</taxon>
        <taxon>Fungi</taxon>
        <taxon>Dikarya</taxon>
        <taxon>Basidiomycota</taxon>
        <taxon>Agaricomycotina</taxon>
        <taxon>Agaricomycetes</taxon>
        <taxon>Agaricomycetidae</taxon>
        <taxon>Agaricales</taxon>
        <taxon>Marasmiineae</taxon>
        <taxon>Marasmiaceae</taxon>
        <taxon>Tetrapyrgos</taxon>
    </lineage>
</organism>
<evidence type="ECO:0000256" key="9">
    <source>
        <dbReference type="RuleBase" id="RU000461"/>
    </source>
</evidence>
<evidence type="ECO:0000256" key="6">
    <source>
        <dbReference type="ARBA" id="ARBA00023004"/>
    </source>
</evidence>
<dbReference type="GO" id="GO:0004497">
    <property type="term" value="F:monooxygenase activity"/>
    <property type="evidence" value="ECO:0007669"/>
    <property type="project" value="UniProtKB-KW"/>
</dbReference>
<comment type="similarity">
    <text evidence="2 9">Belongs to the cytochrome P450 family.</text>
</comment>
<dbReference type="InterPro" id="IPR017972">
    <property type="entry name" value="Cyt_P450_CS"/>
</dbReference>
<name>A0A8H5LYN0_9AGAR</name>
<evidence type="ECO:0000256" key="5">
    <source>
        <dbReference type="ARBA" id="ARBA00023002"/>
    </source>
</evidence>
<evidence type="ECO:0000256" key="8">
    <source>
        <dbReference type="PIRSR" id="PIRSR602401-1"/>
    </source>
</evidence>
<dbReference type="InterPro" id="IPR036396">
    <property type="entry name" value="Cyt_P450_sf"/>
</dbReference>
<evidence type="ECO:0000256" key="2">
    <source>
        <dbReference type="ARBA" id="ARBA00010617"/>
    </source>
</evidence>
<dbReference type="SUPFAM" id="SSF48264">
    <property type="entry name" value="Cytochrome P450"/>
    <property type="match status" value="1"/>
</dbReference>
<dbReference type="Proteomes" id="UP000559256">
    <property type="component" value="Unassembled WGS sequence"/>
</dbReference>
<dbReference type="InterPro" id="IPR047146">
    <property type="entry name" value="Cyt_P450_E_CYP52_fungi"/>
</dbReference>
<dbReference type="Pfam" id="PF00067">
    <property type="entry name" value="p450"/>
    <property type="match status" value="1"/>
</dbReference>
<dbReference type="OrthoDB" id="1470350at2759"/>
<gene>
    <name evidence="10" type="ORF">D9758_004680</name>
</gene>
<evidence type="ECO:0000313" key="11">
    <source>
        <dbReference type="Proteomes" id="UP000559256"/>
    </source>
</evidence>
<reference evidence="10 11" key="1">
    <citation type="journal article" date="2020" name="ISME J.">
        <title>Uncovering the hidden diversity of litter-decomposition mechanisms in mushroom-forming fungi.</title>
        <authorList>
            <person name="Floudas D."/>
            <person name="Bentzer J."/>
            <person name="Ahren D."/>
            <person name="Johansson T."/>
            <person name="Persson P."/>
            <person name="Tunlid A."/>
        </authorList>
    </citation>
    <scope>NUCLEOTIDE SEQUENCE [LARGE SCALE GENOMIC DNA]</scope>
    <source>
        <strain evidence="10 11">CBS 291.85</strain>
    </source>
</reference>
<proteinExistence type="inferred from homology"/>
<dbReference type="PRINTS" id="PR00463">
    <property type="entry name" value="EP450I"/>
</dbReference>
<dbReference type="GO" id="GO:0020037">
    <property type="term" value="F:heme binding"/>
    <property type="evidence" value="ECO:0007669"/>
    <property type="project" value="InterPro"/>
</dbReference>
<accession>A0A8H5LYN0</accession>
<dbReference type="AlphaFoldDB" id="A0A8H5LYN0"/>
<keyword evidence="7 9" id="KW-0503">Monooxygenase</keyword>
<comment type="caution">
    <text evidence="10">The sequence shown here is derived from an EMBL/GenBank/DDBJ whole genome shotgun (WGS) entry which is preliminary data.</text>
</comment>
<dbReference type="EMBL" id="JAACJM010000002">
    <property type="protein sequence ID" value="KAF5374229.1"/>
    <property type="molecule type" value="Genomic_DNA"/>
</dbReference>
<keyword evidence="3 8" id="KW-0349">Heme</keyword>
<feature type="binding site" description="axial binding residue" evidence="8">
    <location>
        <position position="517"/>
    </location>
    <ligand>
        <name>heme</name>
        <dbReference type="ChEBI" id="CHEBI:30413"/>
    </ligand>
    <ligandPart>
        <name>Fe</name>
        <dbReference type="ChEBI" id="CHEBI:18248"/>
    </ligandPart>
</feature>
<evidence type="ECO:0000256" key="3">
    <source>
        <dbReference type="ARBA" id="ARBA00022617"/>
    </source>
</evidence>
<sequence>MPLPPGIKLLVEDVLPRALGPPLLVYGILKLTQYLLVAHWPSWVWVVAVVAAHPVHWIVSEVYSQIQRRREAAARGAVFPPRVQESSFQIVKALSDSALKGYMGQVNHAWSKQYGNVFLTRIFGGISSESPFLSILQASPESSMSIFQVMTTEPEHIKAILATQFDDFWKGPIVEDQSTSLLGSGVFNPDGDMWKFHRNMTRPFFRKVRISDFDVFERHAEDTLSLLAEHLASGVPVDFQDAIARFTLDSATEFLFGKAVNSLSAGLPYPASHPLSKNTSTTNFLNHPSTKFVTAFHEAQETKRRSIERVEEFVLPILDEAVEEKDKRKRDGREEVNSNLKEIGDETFLEHLVKFTEDKKVVVDELLNILLAARDTTAALLTFSVYVLTQRPDIYARLKEEITERVGNSRPTFEDTRDMKYLRAFLNEILRLYPPVPFDGRTSRVSTTLPNKGGHPWCIPKNTMCVYSVFLIHRREDLWGPDALDFDPDRFFDERLHKYLTPNPFIFLPFNAGPRICLGQQYAYNEASYFMIKLIQKFTDLSLALDVQPSQPPKEWIPQPGTTKGRDKVMLKTHLTMSVRDGLWVRMKPISSPVDQEKAT</sequence>
<keyword evidence="4 8" id="KW-0479">Metal-binding</keyword>
<dbReference type="GO" id="GO:0005506">
    <property type="term" value="F:iron ion binding"/>
    <property type="evidence" value="ECO:0007669"/>
    <property type="project" value="InterPro"/>
</dbReference>
<comment type="cofactor">
    <cofactor evidence="1 8">
        <name>heme</name>
        <dbReference type="ChEBI" id="CHEBI:30413"/>
    </cofactor>
</comment>
<evidence type="ECO:0000256" key="7">
    <source>
        <dbReference type="ARBA" id="ARBA00023033"/>
    </source>
</evidence>
<dbReference type="Gene3D" id="1.10.630.10">
    <property type="entry name" value="Cytochrome P450"/>
    <property type="match status" value="1"/>
</dbReference>
<keyword evidence="11" id="KW-1185">Reference proteome</keyword>
<dbReference type="CDD" id="cd11063">
    <property type="entry name" value="CYP52"/>
    <property type="match status" value="1"/>
</dbReference>
<dbReference type="PRINTS" id="PR00385">
    <property type="entry name" value="P450"/>
</dbReference>